<name>A0A7K3WUL4_9FLAO</name>
<dbReference type="GO" id="GO:0008270">
    <property type="term" value="F:zinc ion binding"/>
    <property type="evidence" value="ECO:0007669"/>
    <property type="project" value="InterPro"/>
</dbReference>
<dbReference type="EMBL" id="JAAGVY010000050">
    <property type="protein sequence ID" value="NEN25357.1"/>
    <property type="molecule type" value="Genomic_DNA"/>
</dbReference>
<sequence length="231" mass="27069">MTAKKKKSRYIPKKISQAVNQKHHFECAWCGVQLTERHHINEFSEGGEHSIENLILLCPICHTKTHNGKISKSELVLRKSTHFKSDRISANFKTSINQLRIKVGGIFYLNSPNFLTYKGEKVLCFEIKEGQLLINLKFFNKKGHLIFWMSENYYWYSSVFKISSGLDFVEILHNKEDFIFKIERIDDYLKIRIKTYLGGKIYDFNEEMTKLGDRFRIQARSISAPSVYVIS</sequence>
<feature type="domain" description="HNH nuclease" evidence="1">
    <location>
        <begin position="14"/>
        <end position="63"/>
    </location>
</feature>
<gene>
    <name evidence="2" type="ORF">G3O08_17820</name>
</gene>
<reference evidence="2 3" key="1">
    <citation type="submission" date="2020-02" db="EMBL/GenBank/DDBJ databases">
        <title>Out from the shadows clarifying the taxonomy of the family Cryomorphaceae and related taxa by utilizing the GTDB taxonomic framework.</title>
        <authorList>
            <person name="Bowman J.P."/>
        </authorList>
    </citation>
    <scope>NUCLEOTIDE SEQUENCE [LARGE SCALE GENOMIC DNA]</scope>
    <source>
        <strain evidence="2 3">QSSC 1-22</strain>
    </source>
</reference>
<keyword evidence="3" id="KW-1185">Reference proteome</keyword>
<dbReference type="InterPro" id="IPR002711">
    <property type="entry name" value="HNH"/>
</dbReference>
<dbReference type="AlphaFoldDB" id="A0A7K3WUL4"/>
<accession>A0A7K3WUL4</accession>
<dbReference type="GO" id="GO:0004519">
    <property type="term" value="F:endonuclease activity"/>
    <property type="evidence" value="ECO:0007669"/>
    <property type="project" value="UniProtKB-KW"/>
</dbReference>
<organism evidence="2 3">
    <name type="scientific">Cryomorpha ignava</name>
    <dbReference type="NCBI Taxonomy" id="101383"/>
    <lineage>
        <taxon>Bacteria</taxon>
        <taxon>Pseudomonadati</taxon>
        <taxon>Bacteroidota</taxon>
        <taxon>Flavobacteriia</taxon>
        <taxon>Flavobacteriales</taxon>
        <taxon>Cryomorphaceae</taxon>
        <taxon>Cryomorpha</taxon>
    </lineage>
</organism>
<keyword evidence="2" id="KW-0378">Hydrolase</keyword>
<evidence type="ECO:0000313" key="2">
    <source>
        <dbReference type="EMBL" id="NEN25357.1"/>
    </source>
</evidence>
<dbReference type="RefSeq" id="WP_163286814.1">
    <property type="nucleotide sequence ID" value="NZ_JAAGVY010000050.1"/>
</dbReference>
<protein>
    <submittedName>
        <fullName evidence="2">HNH endonuclease</fullName>
    </submittedName>
</protein>
<dbReference type="InterPro" id="IPR003615">
    <property type="entry name" value="HNH_nuc"/>
</dbReference>
<comment type="caution">
    <text evidence="2">The sequence shown here is derived from an EMBL/GenBank/DDBJ whole genome shotgun (WGS) entry which is preliminary data.</text>
</comment>
<evidence type="ECO:0000259" key="1">
    <source>
        <dbReference type="SMART" id="SM00507"/>
    </source>
</evidence>
<keyword evidence="2" id="KW-0540">Nuclease</keyword>
<proteinExistence type="predicted"/>
<dbReference type="Pfam" id="PF01844">
    <property type="entry name" value="HNH"/>
    <property type="match status" value="1"/>
</dbReference>
<keyword evidence="2" id="KW-0255">Endonuclease</keyword>
<dbReference type="Proteomes" id="UP000486602">
    <property type="component" value="Unassembled WGS sequence"/>
</dbReference>
<dbReference type="GO" id="GO:0003676">
    <property type="term" value="F:nucleic acid binding"/>
    <property type="evidence" value="ECO:0007669"/>
    <property type="project" value="InterPro"/>
</dbReference>
<evidence type="ECO:0000313" key="3">
    <source>
        <dbReference type="Proteomes" id="UP000486602"/>
    </source>
</evidence>
<dbReference type="SMART" id="SM00507">
    <property type="entry name" value="HNHc"/>
    <property type="match status" value="1"/>
</dbReference>
<dbReference type="Gene3D" id="1.10.30.50">
    <property type="match status" value="1"/>
</dbReference>
<dbReference type="CDD" id="cd00085">
    <property type="entry name" value="HNHc"/>
    <property type="match status" value="1"/>
</dbReference>